<comment type="caution">
    <text evidence="2">The sequence shown here is derived from an EMBL/GenBank/DDBJ whole genome shotgun (WGS) entry which is preliminary data.</text>
</comment>
<sequence>MTAQADERPRTRPPHAPDTRGSVDLAGEAQGDEAVRIKPGWIISLPTFPEEAVEDDEQHPDVEEEEEEEESDSGSLEEADADGNLPDPDAVQEALDDVDPELARNVTEEIEGKLRSLDNLGDMEVTFTV</sequence>
<reference evidence="2 3" key="1">
    <citation type="journal article" date="2015" name="Genome Biol. Evol.">
        <title>Comparative Genomics of a Bacterivorous Green Alga Reveals Evolutionary Causalities and Consequences of Phago-Mixotrophic Mode of Nutrition.</title>
        <authorList>
            <person name="Burns J.A."/>
            <person name="Paasch A."/>
            <person name="Narechania A."/>
            <person name="Kim E."/>
        </authorList>
    </citation>
    <scope>NUCLEOTIDE SEQUENCE [LARGE SCALE GENOMIC DNA]</scope>
    <source>
        <strain evidence="2 3">PLY_AMNH</strain>
    </source>
</reference>
<name>A0AAE0BU73_9CHLO</name>
<evidence type="ECO:0000313" key="2">
    <source>
        <dbReference type="EMBL" id="KAK3242881.1"/>
    </source>
</evidence>
<gene>
    <name evidence="2" type="ORF">CYMTET_47456</name>
</gene>
<dbReference type="Proteomes" id="UP001190700">
    <property type="component" value="Unassembled WGS sequence"/>
</dbReference>
<keyword evidence="3" id="KW-1185">Reference proteome</keyword>
<dbReference type="AlphaFoldDB" id="A0AAE0BU73"/>
<accession>A0AAE0BU73</accession>
<feature type="compositionally biased region" description="Basic and acidic residues" evidence="1">
    <location>
        <begin position="1"/>
        <end position="18"/>
    </location>
</feature>
<evidence type="ECO:0000256" key="1">
    <source>
        <dbReference type="SAM" id="MobiDB-lite"/>
    </source>
</evidence>
<feature type="region of interest" description="Disordered" evidence="1">
    <location>
        <begin position="1"/>
        <end position="103"/>
    </location>
</feature>
<feature type="compositionally biased region" description="Acidic residues" evidence="1">
    <location>
        <begin position="51"/>
        <end position="81"/>
    </location>
</feature>
<organism evidence="2 3">
    <name type="scientific">Cymbomonas tetramitiformis</name>
    <dbReference type="NCBI Taxonomy" id="36881"/>
    <lineage>
        <taxon>Eukaryota</taxon>
        <taxon>Viridiplantae</taxon>
        <taxon>Chlorophyta</taxon>
        <taxon>Pyramimonadophyceae</taxon>
        <taxon>Pyramimonadales</taxon>
        <taxon>Pyramimonadaceae</taxon>
        <taxon>Cymbomonas</taxon>
    </lineage>
</organism>
<evidence type="ECO:0000313" key="3">
    <source>
        <dbReference type="Proteomes" id="UP001190700"/>
    </source>
</evidence>
<protein>
    <submittedName>
        <fullName evidence="2">Uncharacterized protein</fullName>
    </submittedName>
</protein>
<proteinExistence type="predicted"/>
<dbReference type="EMBL" id="LGRX02033109">
    <property type="protein sequence ID" value="KAK3242881.1"/>
    <property type="molecule type" value="Genomic_DNA"/>
</dbReference>